<keyword evidence="2" id="KW-1185">Reference proteome</keyword>
<dbReference type="SUPFAM" id="SSF49785">
    <property type="entry name" value="Galactose-binding domain-like"/>
    <property type="match status" value="1"/>
</dbReference>
<organism evidence="1 2">
    <name type="scientific">Chitinophaga solisilvae</name>
    <dbReference type="NCBI Taxonomy" id="1233460"/>
    <lineage>
        <taxon>Bacteria</taxon>
        <taxon>Pseudomonadati</taxon>
        <taxon>Bacteroidota</taxon>
        <taxon>Chitinophagia</taxon>
        <taxon>Chitinophagales</taxon>
        <taxon>Chitinophagaceae</taxon>
        <taxon>Chitinophaga</taxon>
    </lineage>
</organism>
<dbReference type="InterPro" id="IPR026444">
    <property type="entry name" value="Secre_tail"/>
</dbReference>
<sequence length="734" mass="79166">MKPFYTLRLLPLLLTSLYIAPAQQAGAQTGTSAWVKTGSNGRLVYTPDAKGNTIPDFSMTGYHSGEKAIPEVPVVKTISPVSGDNLAHIQAAIDEVAAMPLQNGFRGALLLKKGTYSVSNTLRIGVSGIVLRGEGRGTADTRLIATRAAQHTLITIRGGSGPSETSGTRRNITDNYVPIGAKSFNVESAAGFNAGDRIRLVKTPNDAWITLLGMAPYGWTPAGYTMHYFRTITAVSGNRITVDAPVVDPIDKTYGSGAIYKYTWAQKIEEAGVENMRIESAYASEEDENHGWTAITTNNVENAWVRGVDAYYFGYGNVGVLSGSLRVSVIDCKMTDPKSQATGGRKYPFLIDDGQLVLVKNCYARNGRHDYVTGSTTPGPNAFVNCTSELQRADNGPHHRWATGVLFDNITGNGDLHVQNRKQSGSGHGWAGSQCVFWNCTGRKFIVQQAPQHYNWAIGCKGTVTDDGNWHDGNPGVWESTGTFVSPQSLYEKQLEDRLGTVTPPCEPVTASKHDGNIPANVLDNNLNTRWSASGNGEWIQFCLNDTVAVSRVDIAFYSGNTRRSTFDIQVGMDGQTWTNAATGLQSSGATLALEPFSFAAVTGRYVRIVGYGNTLNAWNSYTEVRINPAGTAAASAGTPEENTTHPGVPVQIYPNPFNDHIAVSLQLKEGGTTQLGLYDLAGKPVSTIQTKYLPAGTHRLTLACKEAPAGIYILRVMHNGKALSRKVVKLDEK</sequence>
<dbReference type="InterPro" id="IPR011050">
    <property type="entry name" value="Pectin_lyase_fold/virulence"/>
</dbReference>
<dbReference type="InterPro" id="IPR000421">
    <property type="entry name" value="FA58C"/>
</dbReference>
<proteinExistence type="predicted"/>
<evidence type="ECO:0000313" key="1">
    <source>
        <dbReference type="EMBL" id="NSL87230.1"/>
    </source>
</evidence>
<name>A0A3S1BML1_9BACT</name>
<dbReference type="SUPFAM" id="SSF51126">
    <property type="entry name" value="Pectin lyase-like"/>
    <property type="match status" value="1"/>
</dbReference>
<protein>
    <submittedName>
        <fullName evidence="1">T9SS type A sorting domain-containing protein</fullName>
    </submittedName>
</protein>
<comment type="caution">
    <text evidence="1">The sequence shown here is derived from an EMBL/GenBank/DDBJ whole genome shotgun (WGS) entry which is preliminary data.</text>
</comment>
<dbReference type="Proteomes" id="UP000281028">
    <property type="component" value="Unassembled WGS sequence"/>
</dbReference>
<dbReference type="NCBIfam" id="TIGR04183">
    <property type="entry name" value="Por_Secre_tail"/>
    <property type="match status" value="1"/>
</dbReference>
<reference evidence="1" key="1">
    <citation type="submission" date="2020-05" db="EMBL/GenBank/DDBJ databases">
        <title>Chitinophaga laudate sp. nov., isolated from a tropical peat swamp.</title>
        <authorList>
            <person name="Goh C.B.S."/>
            <person name="Lee M.S."/>
            <person name="Parimannan S."/>
            <person name="Pasbakhsh P."/>
            <person name="Yule C.M."/>
            <person name="Rajandas H."/>
            <person name="Loke S."/>
            <person name="Croft L."/>
            <person name="Tan J.B.L."/>
        </authorList>
    </citation>
    <scope>NUCLEOTIDE SEQUENCE</scope>
    <source>
        <strain evidence="1">Mgbs1</strain>
    </source>
</reference>
<dbReference type="EMBL" id="RIAR02000001">
    <property type="protein sequence ID" value="NSL87230.1"/>
    <property type="molecule type" value="Genomic_DNA"/>
</dbReference>
<gene>
    <name evidence="1" type="ORF">ECE50_010345</name>
</gene>
<dbReference type="Gene3D" id="2.60.120.260">
    <property type="entry name" value="Galactose-binding domain-like"/>
    <property type="match status" value="1"/>
</dbReference>
<evidence type="ECO:0000313" key="2">
    <source>
        <dbReference type="Proteomes" id="UP000281028"/>
    </source>
</evidence>
<dbReference type="PROSITE" id="PS50022">
    <property type="entry name" value="FA58C_3"/>
    <property type="match status" value="1"/>
</dbReference>
<dbReference type="AlphaFoldDB" id="A0A3S1BML1"/>
<accession>A0A3S1BML1</accession>
<dbReference type="Pfam" id="PF00754">
    <property type="entry name" value="F5_F8_type_C"/>
    <property type="match status" value="1"/>
</dbReference>
<dbReference type="InterPro" id="IPR008979">
    <property type="entry name" value="Galactose-bd-like_sf"/>
</dbReference>
<dbReference type="Pfam" id="PF18962">
    <property type="entry name" value="Por_Secre_tail"/>
    <property type="match status" value="1"/>
</dbReference>
<dbReference type="OrthoDB" id="5488826at2"/>